<proteinExistence type="predicted"/>
<dbReference type="RefSeq" id="YP_002790724.1">
    <property type="nucleotide sequence ID" value="NC_012530.1"/>
</dbReference>
<feature type="transmembrane region" description="Helical" evidence="1">
    <location>
        <begin position="97"/>
        <end position="113"/>
    </location>
</feature>
<sequence>MCYTCCINKKEGIKNLDDQDDEVLGVINTIVTNTKHRTVSVKIPGTYAKANAELERLRALLNDEIVSGWLMILVTISYFLVLFGIESISGVKPADTMQAHTLIITMWMFFIYFKDSKAINSAGMDDDNIWENSFNLFVLLPVVVGSLMGFVLPANPLLALTPVGLLIHAYNQSSYIDYYEQMLQDSEIRATYKLPESDDSNDKSNS</sequence>
<gene>
    <name evidence="2" type="ORF">lb338_phage_45</name>
</gene>
<accession>C1KFF5</accession>
<name>C1KFF5_9CAUD</name>
<keyword evidence="1" id="KW-1133">Transmembrane helix</keyword>
<keyword evidence="1" id="KW-0472">Membrane</keyword>
<keyword evidence="1" id="KW-0812">Transmembrane</keyword>
<reference evidence="2 3" key="1">
    <citation type="journal article" date="2009" name="Gene">
        <title>Genome of a virulent bacteriophage Lb338-1 that lyses the probiotic Lactobacillus paracasei cheese strain.</title>
        <authorList>
            <person name="Alemayehu D."/>
            <person name="Ross R.P."/>
            <person name="O'Sullivan O."/>
            <person name="Coffey A."/>
            <person name="Stanton C."/>
            <person name="Fitzgerald G.F."/>
            <person name="McAuliffe O."/>
        </authorList>
    </citation>
    <scope>NUCLEOTIDE SEQUENCE [LARGE SCALE GENOMIC DNA]</scope>
    <source>
        <strain evidence="2">Lb338-1</strain>
    </source>
</reference>
<keyword evidence="3" id="KW-1185">Reference proteome</keyword>
<dbReference type="Proteomes" id="UP000001878">
    <property type="component" value="Segment"/>
</dbReference>
<organism evidence="2 3">
    <name type="scientific">Lactobacillus phage Lb338-1</name>
    <dbReference type="NCBI Taxonomy" id="2892342"/>
    <lineage>
        <taxon>Viruses</taxon>
        <taxon>Duplodnaviria</taxon>
        <taxon>Heunggongvirae</taxon>
        <taxon>Uroviricota</taxon>
        <taxon>Caudoviricetes</taxon>
        <taxon>Herelleviridae</taxon>
        <taxon>Mooreparkvirus</taxon>
        <taxon>Mooreparkvirus Lb3381</taxon>
    </lineage>
</organism>
<evidence type="ECO:0008006" key="4">
    <source>
        <dbReference type="Google" id="ProtNLM"/>
    </source>
</evidence>
<dbReference type="EMBL" id="FJ822135">
    <property type="protein sequence ID" value="ACO36966.1"/>
    <property type="molecule type" value="Genomic_DNA"/>
</dbReference>
<protein>
    <recommendedName>
        <fullName evidence="4">Transmembrane protein</fullName>
    </recommendedName>
</protein>
<dbReference type="KEGG" id="vg:7750900"/>
<evidence type="ECO:0000313" key="2">
    <source>
        <dbReference type="EMBL" id="ACO36966.1"/>
    </source>
</evidence>
<feature type="transmembrane region" description="Helical" evidence="1">
    <location>
        <begin position="65"/>
        <end position="85"/>
    </location>
</feature>
<dbReference type="GeneID" id="7750900"/>
<evidence type="ECO:0000256" key="1">
    <source>
        <dbReference type="SAM" id="Phobius"/>
    </source>
</evidence>
<feature type="transmembrane region" description="Helical" evidence="1">
    <location>
        <begin position="134"/>
        <end position="152"/>
    </location>
</feature>
<evidence type="ECO:0000313" key="3">
    <source>
        <dbReference type="Proteomes" id="UP000001878"/>
    </source>
</evidence>